<proteinExistence type="predicted"/>
<accession>R7TUC9</accession>
<dbReference type="AlphaFoldDB" id="R7TUC9"/>
<gene>
    <name evidence="1" type="ORF">CAPTEDRAFT_210948</name>
</gene>
<dbReference type="OMA" id="YHLQQKF"/>
<evidence type="ECO:0000313" key="3">
    <source>
        <dbReference type="Proteomes" id="UP000014760"/>
    </source>
</evidence>
<reference evidence="1 3" key="2">
    <citation type="journal article" date="2013" name="Nature">
        <title>Insights into bilaterian evolution from three spiralian genomes.</title>
        <authorList>
            <person name="Simakov O."/>
            <person name="Marletaz F."/>
            <person name="Cho S.J."/>
            <person name="Edsinger-Gonzales E."/>
            <person name="Havlak P."/>
            <person name="Hellsten U."/>
            <person name="Kuo D.H."/>
            <person name="Larsson T."/>
            <person name="Lv J."/>
            <person name="Arendt D."/>
            <person name="Savage R."/>
            <person name="Osoegawa K."/>
            <person name="de Jong P."/>
            <person name="Grimwood J."/>
            <person name="Chapman J.A."/>
            <person name="Shapiro H."/>
            <person name="Aerts A."/>
            <person name="Otillar R.P."/>
            <person name="Terry A.Y."/>
            <person name="Boore J.L."/>
            <person name="Grigoriev I.V."/>
            <person name="Lindberg D.R."/>
            <person name="Seaver E.C."/>
            <person name="Weisblat D.A."/>
            <person name="Putnam N.H."/>
            <person name="Rokhsar D.S."/>
        </authorList>
    </citation>
    <scope>NUCLEOTIDE SEQUENCE</scope>
    <source>
        <strain evidence="1 3">I ESC-2004</strain>
    </source>
</reference>
<dbReference type="EnsemblMetazoa" id="CapteT210948">
    <property type="protein sequence ID" value="CapteP210948"/>
    <property type="gene ID" value="CapteG210948"/>
</dbReference>
<evidence type="ECO:0000313" key="1">
    <source>
        <dbReference type="EMBL" id="ELT95071.1"/>
    </source>
</evidence>
<reference evidence="2" key="3">
    <citation type="submission" date="2015-06" db="UniProtKB">
        <authorList>
            <consortium name="EnsemblMetazoa"/>
        </authorList>
    </citation>
    <scope>IDENTIFICATION</scope>
</reference>
<dbReference type="OrthoDB" id="6508428at2759"/>
<reference evidence="3" key="1">
    <citation type="submission" date="2012-12" db="EMBL/GenBank/DDBJ databases">
        <authorList>
            <person name="Hellsten U."/>
            <person name="Grimwood J."/>
            <person name="Chapman J.A."/>
            <person name="Shapiro H."/>
            <person name="Aerts A."/>
            <person name="Otillar R.P."/>
            <person name="Terry A.Y."/>
            <person name="Boore J.L."/>
            <person name="Simakov O."/>
            <person name="Marletaz F."/>
            <person name="Cho S.-J."/>
            <person name="Edsinger-Gonzales E."/>
            <person name="Havlak P."/>
            <person name="Kuo D.-H."/>
            <person name="Larsson T."/>
            <person name="Lv J."/>
            <person name="Arendt D."/>
            <person name="Savage R."/>
            <person name="Osoegawa K."/>
            <person name="de Jong P."/>
            <person name="Lindberg D.R."/>
            <person name="Seaver E.C."/>
            <person name="Weisblat D.A."/>
            <person name="Putnam N.H."/>
            <person name="Grigoriev I.V."/>
            <person name="Rokhsar D.S."/>
        </authorList>
    </citation>
    <scope>NUCLEOTIDE SEQUENCE</scope>
    <source>
        <strain evidence="3">I ESC-2004</strain>
    </source>
</reference>
<name>R7TUC9_CAPTE</name>
<dbReference type="EMBL" id="KB309218">
    <property type="protein sequence ID" value="ELT95071.1"/>
    <property type="molecule type" value="Genomic_DNA"/>
</dbReference>
<dbReference type="EMBL" id="AMQN01011973">
    <property type="status" value="NOT_ANNOTATED_CDS"/>
    <property type="molecule type" value="Genomic_DNA"/>
</dbReference>
<dbReference type="HOGENOM" id="CLU_074909_0_0_1"/>
<protein>
    <submittedName>
        <fullName evidence="1 2">Uncharacterized protein</fullName>
    </submittedName>
</protein>
<keyword evidence="3" id="KW-1185">Reference proteome</keyword>
<organism evidence="1">
    <name type="scientific">Capitella teleta</name>
    <name type="common">Polychaete worm</name>
    <dbReference type="NCBI Taxonomy" id="283909"/>
    <lineage>
        <taxon>Eukaryota</taxon>
        <taxon>Metazoa</taxon>
        <taxon>Spiralia</taxon>
        <taxon>Lophotrochozoa</taxon>
        <taxon>Annelida</taxon>
        <taxon>Polychaeta</taxon>
        <taxon>Sedentaria</taxon>
        <taxon>Scolecida</taxon>
        <taxon>Capitellidae</taxon>
        <taxon>Capitella</taxon>
    </lineage>
</organism>
<dbReference type="Proteomes" id="UP000014760">
    <property type="component" value="Unassembled WGS sequence"/>
</dbReference>
<sequence>MEEFGIEISEAKSSVVRFNREPRQEKWKCGGWQVCENGAAKYLGMSVVGGVGEGFAVLGMVKFGAKRSGCQFLVAREGWKSEVVSMATYGAGAIVWKRTEVKSLEVMQSEFGRWLWRVDRSVRNSVVQGEFGWSTFEKREVKAKIAFVKKILWGGTVVTEVGRAALLEIGIQSGWWKEVERMAFRFHWDELAHLIWSRRVSETEREMCGAGEDWIRDMTKEKMNEQVMEVGKQEWKRSLQSPELTRMYAVEKEAVKLESYADGSVGARVRMLLRGDCLPFWHKRQTNGGILML</sequence>
<evidence type="ECO:0000313" key="2">
    <source>
        <dbReference type="EnsemblMetazoa" id="CapteP210948"/>
    </source>
</evidence>